<organism evidence="1 3">
    <name type="scientific">Flagellimonas aequoris</name>
    <dbReference type="NCBI Taxonomy" id="2306997"/>
    <lineage>
        <taxon>Bacteria</taxon>
        <taxon>Pseudomonadati</taxon>
        <taxon>Bacteroidota</taxon>
        <taxon>Flavobacteriia</taxon>
        <taxon>Flavobacteriales</taxon>
        <taxon>Flavobacteriaceae</taxon>
        <taxon>Flagellimonas</taxon>
    </lineage>
</organism>
<name>A0A418NB88_9FLAO</name>
<gene>
    <name evidence="1" type="ORF">D2U88_01440</name>
    <name evidence="2" type="ORF">FQ019_01420</name>
</gene>
<dbReference type="EMBL" id="QXFJ01000008">
    <property type="protein sequence ID" value="RIV73731.1"/>
    <property type="molecule type" value="Genomic_DNA"/>
</dbReference>
<reference evidence="1 3" key="1">
    <citation type="submission" date="2018-08" db="EMBL/GenBank/DDBJ databases">
        <title>Proposal of Muricauda 72 sp.nov. and Muricauda NH166 sp.nov., isolated from seawater.</title>
        <authorList>
            <person name="Cheng H."/>
            <person name="Wu Y.-H."/>
            <person name="Guo L.-L."/>
            <person name="Xu X.-W."/>
        </authorList>
    </citation>
    <scope>NUCLEOTIDE SEQUENCE [LARGE SCALE GENOMIC DNA]</scope>
    <source>
        <strain evidence="1 3">NH166</strain>
    </source>
</reference>
<accession>A0A418NB88</accession>
<dbReference type="Gene3D" id="3.10.450.50">
    <property type="match status" value="1"/>
</dbReference>
<evidence type="ECO:0008006" key="5">
    <source>
        <dbReference type="Google" id="ProtNLM"/>
    </source>
</evidence>
<dbReference type="OrthoDB" id="1121874at2"/>
<dbReference type="InterPro" id="IPR032710">
    <property type="entry name" value="NTF2-like_dom_sf"/>
</dbReference>
<dbReference type="EMBL" id="VNWL01000007">
    <property type="protein sequence ID" value="TXK07415.1"/>
    <property type="molecule type" value="Genomic_DNA"/>
</dbReference>
<dbReference type="Proteomes" id="UP000321528">
    <property type="component" value="Unassembled WGS sequence"/>
</dbReference>
<dbReference type="PROSITE" id="PS51257">
    <property type="entry name" value="PROKAR_LIPOPROTEIN"/>
    <property type="match status" value="1"/>
</dbReference>
<evidence type="ECO:0000313" key="4">
    <source>
        <dbReference type="Proteomes" id="UP000321528"/>
    </source>
</evidence>
<comment type="caution">
    <text evidence="1">The sequence shown here is derived from an EMBL/GenBank/DDBJ whole genome shotgun (WGS) entry which is preliminary data.</text>
</comment>
<protein>
    <recommendedName>
        <fullName evidence="5">SnoaL-like domain-containing protein</fullName>
    </recommendedName>
</protein>
<dbReference type="SUPFAM" id="SSF54427">
    <property type="entry name" value="NTF2-like"/>
    <property type="match status" value="1"/>
</dbReference>
<evidence type="ECO:0000313" key="3">
    <source>
        <dbReference type="Proteomes" id="UP000284189"/>
    </source>
</evidence>
<reference evidence="2 4" key="2">
    <citation type="submission" date="2019-07" db="EMBL/GenBank/DDBJ databases">
        <title>Draft genome of two Muricauda strains isolated from deep sea.</title>
        <authorList>
            <person name="Sun C."/>
        </authorList>
    </citation>
    <scope>NUCLEOTIDE SEQUENCE [LARGE SCALE GENOMIC DNA]</scope>
    <source>
        <strain evidence="2 4">NH166</strain>
    </source>
</reference>
<sequence length="201" mass="23919">MTDLAFKKITIMLLCVSLLVSCNQESKKMDKVALVEKYYQAMNDSDYSKVTGMFYDSIRFNEMDNTRTFTNERYRNLIQWDSVFNPKYQILDIKEEGEELHLKISKECDRIMFLQGRPFVSKEVIRFKEGAIYSIDIVEYIDFNDSLWIANRENLVSWIGEHHPELNGFIYDQTKQGALNYLKAMEFYKNREDSMTDKERN</sequence>
<dbReference type="RefSeq" id="WP_119638520.1">
    <property type="nucleotide sequence ID" value="NZ_QXFJ01000008.1"/>
</dbReference>
<dbReference type="AlphaFoldDB" id="A0A418NB88"/>
<keyword evidence="4" id="KW-1185">Reference proteome</keyword>
<evidence type="ECO:0000313" key="2">
    <source>
        <dbReference type="EMBL" id="TXK07415.1"/>
    </source>
</evidence>
<dbReference type="Proteomes" id="UP000284189">
    <property type="component" value="Unassembled WGS sequence"/>
</dbReference>
<proteinExistence type="predicted"/>
<evidence type="ECO:0000313" key="1">
    <source>
        <dbReference type="EMBL" id="RIV73731.1"/>
    </source>
</evidence>